<name>A0A5B8LFN3_9SPHN</name>
<feature type="region of interest" description="Disordered" evidence="1">
    <location>
        <begin position="103"/>
        <end position="123"/>
    </location>
</feature>
<dbReference type="InterPro" id="IPR012938">
    <property type="entry name" value="Glc/Sorbosone_DH"/>
</dbReference>
<organism evidence="3 4">
    <name type="scientific">Sphingomonas panacisoli</name>
    <dbReference type="NCBI Taxonomy" id="1813879"/>
    <lineage>
        <taxon>Bacteria</taxon>
        <taxon>Pseudomonadati</taxon>
        <taxon>Pseudomonadota</taxon>
        <taxon>Alphaproteobacteria</taxon>
        <taxon>Sphingomonadales</taxon>
        <taxon>Sphingomonadaceae</taxon>
        <taxon>Sphingomonas</taxon>
    </lineage>
</organism>
<dbReference type="InterPro" id="IPR011041">
    <property type="entry name" value="Quinoprot_gluc/sorb_DH_b-prop"/>
</dbReference>
<dbReference type="GO" id="GO:0016020">
    <property type="term" value="C:membrane"/>
    <property type="evidence" value="ECO:0007669"/>
    <property type="project" value="InterPro"/>
</dbReference>
<reference evidence="3 4" key="1">
    <citation type="submission" date="2019-07" db="EMBL/GenBank/DDBJ databases">
        <title>Full genome sequence of Sphingomonas sp. 4R-6-7(HKS19).</title>
        <authorList>
            <person name="Im W.-T."/>
        </authorList>
    </citation>
    <scope>NUCLEOTIDE SEQUENCE [LARGE SCALE GENOMIC DNA]</scope>
    <source>
        <strain evidence="3 4">HKS19</strain>
    </source>
</reference>
<dbReference type="KEGG" id="spai:FPZ24_02985"/>
<feature type="domain" description="Cadherin" evidence="2">
    <location>
        <begin position="258"/>
        <end position="369"/>
    </location>
</feature>
<dbReference type="Pfam" id="PF07995">
    <property type="entry name" value="GSDH"/>
    <property type="match status" value="1"/>
</dbReference>
<evidence type="ECO:0000256" key="1">
    <source>
        <dbReference type="SAM" id="MobiDB-lite"/>
    </source>
</evidence>
<dbReference type="Gene3D" id="2.60.40.60">
    <property type="entry name" value="Cadherins"/>
    <property type="match status" value="1"/>
</dbReference>
<accession>A0A5B8LFN3</accession>
<dbReference type="GO" id="GO:0007156">
    <property type="term" value="P:homophilic cell adhesion via plasma membrane adhesion molecules"/>
    <property type="evidence" value="ECO:0007669"/>
    <property type="project" value="InterPro"/>
</dbReference>
<dbReference type="SUPFAM" id="SSF50952">
    <property type="entry name" value="Soluble quinoprotein glucose dehydrogenase"/>
    <property type="match status" value="1"/>
</dbReference>
<dbReference type="CDD" id="cd11304">
    <property type="entry name" value="Cadherin_repeat"/>
    <property type="match status" value="1"/>
</dbReference>
<dbReference type="PROSITE" id="PS50268">
    <property type="entry name" value="CADHERIN_2"/>
    <property type="match status" value="1"/>
</dbReference>
<dbReference type="InterPro" id="IPR011042">
    <property type="entry name" value="6-blade_b-propeller_TolB-like"/>
</dbReference>
<protein>
    <recommendedName>
        <fullName evidence="2">Cadherin domain-containing protein</fullName>
    </recommendedName>
</protein>
<feature type="compositionally biased region" description="Basic and acidic residues" evidence="1">
    <location>
        <begin position="103"/>
        <end position="112"/>
    </location>
</feature>
<dbReference type="AlphaFoldDB" id="A0A5B8LFN3"/>
<evidence type="ECO:0000313" key="4">
    <source>
        <dbReference type="Proteomes" id="UP000315673"/>
    </source>
</evidence>
<proteinExistence type="predicted"/>
<feature type="region of interest" description="Disordered" evidence="1">
    <location>
        <begin position="237"/>
        <end position="257"/>
    </location>
</feature>
<dbReference type="PANTHER" id="PTHR19328">
    <property type="entry name" value="HEDGEHOG-INTERACTING PROTEIN"/>
    <property type="match status" value="1"/>
</dbReference>
<dbReference type="EMBL" id="CP042306">
    <property type="protein sequence ID" value="QDZ06565.1"/>
    <property type="molecule type" value="Genomic_DNA"/>
</dbReference>
<dbReference type="InterPro" id="IPR002126">
    <property type="entry name" value="Cadherin-like_dom"/>
</dbReference>
<gene>
    <name evidence="3" type="ORF">FPZ24_02985</name>
</gene>
<keyword evidence="4" id="KW-1185">Reference proteome</keyword>
<sequence length="715" mass="75708">MAKRELIPFVHRDAEKQDVHHIRRRHEQRHAAIHAEPADRFRERQIFQLREHCDIGKQRSECPPQGCAHGAENAELLIDPLAGGANGVTDHRADRDRHQAQRIAADIDDHGPQHRARDRRDDPRGYRQREILLAAQQRNYIVVAHLVDFGSVYRRIGHWIPPWLISDPNVLSRAWYSVALKGQSIPFELRRNIIPVRMFNLVERSPPTATPRGSPMRHLSYLSLPLLLVIGGCGDGGSGGGGSSPTPTPTPANTAPTFTSAATASVAENAALSYQAAATDAEGNALTYSISGGADAAKFTLSGTGALTFNTAPNFDLPGDADGNNVYEVQLRVSDGSLSSTLDLRVTVTNSREGITVRRVASGLNQPMMLAPIPGDNATMFLIERGGAVYRLTTATGAKTLVTTVPGVTTDGERGLLGIAARPDFATSGGFVVYATDSAGTIRIIQYTVNPTSFAVTGSTTLLTVPHPTNTNHNGGWLAFGPDGLLYIATGDGGGAGDPAGNAQNTNSRLGKILRVAVSATGLVTVPAGNPFAGGGGDAYVYALGLRNPFRNSFDGNRLIIGDVGQDRTEEIDLLGITDPGRNFGWNFKEGTGSFQGTAPAGLTDPVSQYGHGTGARQGNAIIGGVVYNGPIASLKGSYVFADEVSGNLWSVPAASLVAGSVLASSAYERRNEDFAPDVGTINLIVDFATGNDGTMYVVDLDGEIFAVEPFLGSI</sequence>
<evidence type="ECO:0000259" key="2">
    <source>
        <dbReference type="PROSITE" id="PS50268"/>
    </source>
</evidence>
<dbReference type="Gene3D" id="2.120.10.30">
    <property type="entry name" value="TolB, C-terminal domain"/>
    <property type="match status" value="1"/>
</dbReference>
<dbReference type="GO" id="GO:0005509">
    <property type="term" value="F:calcium ion binding"/>
    <property type="evidence" value="ECO:0007669"/>
    <property type="project" value="InterPro"/>
</dbReference>
<dbReference type="Proteomes" id="UP000315673">
    <property type="component" value="Chromosome"/>
</dbReference>
<dbReference type="Pfam" id="PF17963">
    <property type="entry name" value="Big_9"/>
    <property type="match status" value="1"/>
</dbReference>
<dbReference type="OrthoDB" id="9773411at2"/>
<dbReference type="PANTHER" id="PTHR19328:SF13">
    <property type="entry name" value="HIPL1 PROTEIN"/>
    <property type="match status" value="1"/>
</dbReference>
<evidence type="ECO:0000313" key="3">
    <source>
        <dbReference type="EMBL" id="QDZ06565.1"/>
    </source>
</evidence>